<dbReference type="Proteomes" id="UP000245626">
    <property type="component" value="Unassembled WGS sequence"/>
</dbReference>
<evidence type="ECO:0000313" key="2">
    <source>
        <dbReference type="Proteomes" id="UP000245626"/>
    </source>
</evidence>
<accession>A0ACD0P682</accession>
<gene>
    <name evidence="1" type="ORF">IE53DRAFT_383951</name>
</gene>
<protein>
    <submittedName>
        <fullName evidence="1">Lipoate synthase</fullName>
    </submittedName>
</protein>
<keyword evidence="2" id="KW-1185">Reference proteome</keyword>
<sequence length="803" mass="87869">MNCLPSISSTVRASAAASVAPGKLLRLTASSTRNVHSLSRASRRAIAWRPRALIPVKHPQHLPQSRLGSTSASSPAQPFDPSTGLDSDGNVPIAPYSLLPLAGTSPSYEVHLVVQPYQQHRPQSTWPSHLESVSPFMSELESRAKRGGSLEGFGISFSEGSSRDLGSKSQPQLRDWDPQTSRMMRPVPNSAAEEEQFIIYAYSSPGKVVKVGPLSLRSLDEGLPFHERVKEALKNSRIQSAKPSPDDETHIYVCTHGARDCRCGVAGNAFLEALREEVRRNEASLISNGKPAPKKVKVWPISHVGGHQWAANALVYPHGDWYANLRVSDSKLVLRSALSPASSFHDLDDSRERLVHWPRWRGRLGMSKSAQRDHFSEWGPPIVNTAQISPRPRGGASVGSLSSASSAAPFAGQQARAFATAATQTPPTSEKQASAAAPSERMAAFRAKLAQDLSIDDFATGDVEAIEVDDPHHVPKGARVQMGRVGEPRLPKYLKTTIPTGANYNRIKRDLRDLKLSTVCEEARCPNIGECWGGDGKENATATIMIMGDTCTRGCRFCAVKTSRTPAPLDPHEPENTAEAISRWGLGYIVLTSVDRDDLADGGSAHVAETISKIKLKAPHILVEALVPDFSGDKECVDRIAHAGLDVFAHNVETVERTTPFVRDRRAKYRQSLEVLRHAKASNPSLITKTSIMLGCGEMDEEVLQTLKDLRQNDVDVVTFGQYMRPTKRHMKVHEYVSPEKFKHWQQTAEELGFLYVASGPLVRSSYKAGEFFIKNVLEQRRRANASPVSTQTSSLESSAPAP</sequence>
<organism evidence="1 2">
    <name type="scientific">Violaceomyces palustris</name>
    <dbReference type="NCBI Taxonomy" id="1673888"/>
    <lineage>
        <taxon>Eukaryota</taxon>
        <taxon>Fungi</taxon>
        <taxon>Dikarya</taxon>
        <taxon>Basidiomycota</taxon>
        <taxon>Ustilaginomycotina</taxon>
        <taxon>Ustilaginomycetes</taxon>
        <taxon>Violaceomycetales</taxon>
        <taxon>Violaceomycetaceae</taxon>
        <taxon>Violaceomyces</taxon>
    </lineage>
</organism>
<evidence type="ECO:0000313" key="1">
    <source>
        <dbReference type="EMBL" id="PWN53567.1"/>
    </source>
</evidence>
<reference evidence="1 2" key="1">
    <citation type="journal article" date="2018" name="Mol. Biol. Evol.">
        <title>Broad Genomic Sampling Reveals a Smut Pathogenic Ancestry of the Fungal Clade Ustilaginomycotina.</title>
        <authorList>
            <person name="Kijpornyongpan T."/>
            <person name="Mondo S.J."/>
            <person name="Barry K."/>
            <person name="Sandor L."/>
            <person name="Lee J."/>
            <person name="Lipzen A."/>
            <person name="Pangilinan J."/>
            <person name="LaButti K."/>
            <person name="Hainaut M."/>
            <person name="Henrissat B."/>
            <person name="Grigoriev I.V."/>
            <person name="Spatafora J.W."/>
            <person name="Aime M.C."/>
        </authorList>
    </citation>
    <scope>NUCLEOTIDE SEQUENCE [LARGE SCALE GENOMIC DNA]</scope>
    <source>
        <strain evidence="1 2">SA 807</strain>
    </source>
</reference>
<proteinExistence type="predicted"/>
<dbReference type="EMBL" id="KZ819720">
    <property type="protein sequence ID" value="PWN53567.1"/>
    <property type="molecule type" value="Genomic_DNA"/>
</dbReference>
<name>A0ACD0P682_9BASI</name>